<dbReference type="SUPFAM" id="SSF103481">
    <property type="entry name" value="Multidrug resistance efflux transporter EmrE"/>
    <property type="match status" value="2"/>
</dbReference>
<dbReference type="AlphaFoldDB" id="A0A1B9AAE6"/>
<dbReference type="Pfam" id="PF00892">
    <property type="entry name" value="EamA"/>
    <property type="match status" value="2"/>
</dbReference>
<protein>
    <recommendedName>
        <fullName evidence="4">EamA domain-containing protein</fullName>
    </recommendedName>
</protein>
<feature type="transmembrane region" description="Helical" evidence="3">
    <location>
        <begin position="38"/>
        <end position="54"/>
    </location>
</feature>
<feature type="transmembrane region" description="Helical" evidence="3">
    <location>
        <begin position="212"/>
        <end position="232"/>
    </location>
</feature>
<evidence type="ECO:0000313" key="5">
    <source>
        <dbReference type="EMBL" id="OCA80815.1"/>
    </source>
</evidence>
<evidence type="ECO:0000256" key="1">
    <source>
        <dbReference type="ARBA" id="ARBA00004127"/>
    </source>
</evidence>
<dbReference type="InterPro" id="IPR037185">
    <property type="entry name" value="EmrE-like"/>
</dbReference>
<evidence type="ECO:0000259" key="4">
    <source>
        <dbReference type="Pfam" id="PF00892"/>
    </source>
</evidence>
<feature type="transmembrane region" description="Helical" evidence="3">
    <location>
        <begin position="121"/>
        <end position="138"/>
    </location>
</feature>
<feature type="domain" description="EamA" evidence="4">
    <location>
        <begin position="150"/>
        <end position="281"/>
    </location>
</feature>
<dbReference type="InterPro" id="IPR052756">
    <property type="entry name" value="Alkyne_AA_exporter"/>
</dbReference>
<dbReference type="Proteomes" id="UP000092578">
    <property type="component" value="Unassembled WGS sequence"/>
</dbReference>
<name>A0A1B9AAE6_9BACI</name>
<dbReference type="PANTHER" id="PTHR12715">
    <property type="entry name" value="TRANSPORTER, DRUG/METABOLITE EXPORTER FAMILY"/>
    <property type="match status" value="1"/>
</dbReference>
<comment type="similarity">
    <text evidence="2">Belongs to the EamA transporter family.</text>
</comment>
<dbReference type="EMBL" id="MAYT01000032">
    <property type="protein sequence ID" value="OCA80815.1"/>
    <property type="molecule type" value="Genomic_DNA"/>
</dbReference>
<feature type="transmembrane region" description="Helical" evidence="3">
    <location>
        <begin position="92"/>
        <end position="114"/>
    </location>
</feature>
<gene>
    <name evidence="5" type="ORF">A8F95_17040</name>
</gene>
<evidence type="ECO:0000256" key="3">
    <source>
        <dbReference type="SAM" id="Phobius"/>
    </source>
</evidence>
<comment type="subcellular location">
    <subcellularLocation>
        <location evidence="1">Endomembrane system</location>
        <topology evidence="1">Multi-pass membrane protein</topology>
    </subcellularLocation>
</comment>
<feature type="domain" description="EamA" evidence="4">
    <location>
        <begin position="12"/>
        <end position="137"/>
    </location>
</feature>
<organism evidence="5 6">
    <name type="scientific">Pseudobacillus wudalianchiensis</name>
    <dbReference type="NCBI Taxonomy" id="1743143"/>
    <lineage>
        <taxon>Bacteria</taxon>
        <taxon>Bacillati</taxon>
        <taxon>Bacillota</taxon>
        <taxon>Bacilli</taxon>
        <taxon>Bacillales</taxon>
        <taxon>Bacillaceae</taxon>
        <taxon>Pseudobacillus</taxon>
    </lineage>
</organism>
<dbReference type="GO" id="GO:0016020">
    <property type="term" value="C:membrane"/>
    <property type="evidence" value="ECO:0007669"/>
    <property type="project" value="InterPro"/>
</dbReference>
<evidence type="ECO:0000256" key="2">
    <source>
        <dbReference type="ARBA" id="ARBA00007362"/>
    </source>
</evidence>
<feature type="transmembrane region" description="Helical" evidence="3">
    <location>
        <begin position="144"/>
        <end position="167"/>
    </location>
</feature>
<comment type="caution">
    <text evidence="5">The sequence shown here is derived from an EMBL/GenBank/DDBJ whole genome shotgun (WGS) entry which is preliminary data.</text>
</comment>
<dbReference type="PANTHER" id="PTHR12715:SF4">
    <property type="entry name" value="EAMA DOMAIN-CONTAINING PROTEIN"/>
    <property type="match status" value="1"/>
</dbReference>
<keyword evidence="3" id="KW-1133">Transmembrane helix</keyword>
<feature type="transmembrane region" description="Helical" evidence="3">
    <location>
        <begin position="66"/>
        <end position="86"/>
    </location>
</feature>
<proteinExistence type="inferred from homology"/>
<accession>A0A1B9AAE6</accession>
<dbReference type="InterPro" id="IPR000620">
    <property type="entry name" value="EamA_dom"/>
</dbReference>
<reference evidence="6" key="1">
    <citation type="submission" date="2016-05" db="EMBL/GenBank/DDBJ databases">
        <authorList>
            <person name="Liu B."/>
            <person name="Wang J."/>
            <person name="Zhu Y."/>
            <person name="Liu G."/>
            <person name="Chen Q."/>
            <person name="Chen Z."/>
            <person name="Lan J."/>
            <person name="Che J."/>
            <person name="Ge C."/>
            <person name="Shi H."/>
            <person name="Pan Z."/>
            <person name="Liu X."/>
        </authorList>
    </citation>
    <scope>NUCLEOTIDE SEQUENCE [LARGE SCALE GENOMIC DNA]</scope>
    <source>
        <strain evidence="6">FJAT-27215</strain>
    </source>
</reference>
<keyword evidence="3" id="KW-0472">Membrane</keyword>
<keyword evidence="3" id="KW-0812">Transmembrane</keyword>
<keyword evidence="6" id="KW-1185">Reference proteome</keyword>
<feature type="transmembrane region" description="Helical" evidence="3">
    <location>
        <begin position="179"/>
        <end position="200"/>
    </location>
</feature>
<sequence length="303" mass="32360">MMNWRIAIAYSVTIIAWGSAFPGIKIALQSYSPEHLALLRLLIGSSGLIIFAVVKKIRMPDLKDIPAILLLGFLGFTVYHTALNIGEETVSAGVASLLISITPMFSAVLAAIFLKDRFSKMGWIGSLIAFSGVAVISAGNGGSLSAVAVGVLLILVAAAGESCYFVFQTNYLNKYGFIPFTIYTILSGAFFMLFFFPGTITEITQAAPSSTYALVYLGLIPTIVPYFAVAYLISKAGAAEATSSLYLTPVAAMIIAWIWLGEIPSVLSLFGGILTLAGVSLPHWKEKEEPLLPAKQDSIESKV</sequence>
<evidence type="ECO:0000313" key="6">
    <source>
        <dbReference type="Proteomes" id="UP000092578"/>
    </source>
</evidence>
<feature type="transmembrane region" description="Helical" evidence="3">
    <location>
        <begin position="266"/>
        <end position="284"/>
    </location>
</feature>